<feature type="transmembrane region" description="Helical" evidence="2">
    <location>
        <begin position="178"/>
        <end position="201"/>
    </location>
</feature>
<feature type="signal peptide" evidence="3">
    <location>
        <begin position="1"/>
        <end position="23"/>
    </location>
</feature>
<dbReference type="HOGENOM" id="CLU_079777_1_2_1"/>
<keyword evidence="6" id="KW-1185">Reference proteome</keyword>
<dbReference type="InterPro" id="IPR055313">
    <property type="entry name" value="Temptin-like"/>
</dbReference>
<accession>K3X5D2</accession>
<keyword evidence="2" id="KW-1133">Transmembrane helix</keyword>
<reference evidence="6" key="1">
    <citation type="journal article" date="2010" name="Genome Biol.">
        <title>Genome sequence of the necrotrophic plant pathogen Pythium ultimum reveals original pathogenicity mechanisms and effector repertoire.</title>
        <authorList>
            <person name="Levesque C.A."/>
            <person name="Brouwer H."/>
            <person name="Cano L."/>
            <person name="Hamilton J.P."/>
            <person name="Holt C."/>
            <person name="Huitema E."/>
            <person name="Raffaele S."/>
            <person name="Robideau G.P."/>
            <person name="Thines M."/>
            <person name="Win J."/>
            <person name="Zerillo M.M."/>
            <person name="Beakes G.W."/>
            <person name="Boore J.L."/>
            <person name="Busam D."/>
            <person name="Dumas B."/>
            <person name="Ferriera S."/>
            <person name="Fuerstenberg S.I."/>
            <person name="Gachon C.M."/>
            <person name="Gaulin E."/>
            <person name="Govers F."/>
            <person name="Grenville-Briggs L."/>
            <person name="Horner N."/>
            <person name="Hostetler J."/>
            <person name="Jiang R.H."/>
            <person name="Johnson J."/>
            <person name="Krajaejun T."/>
            <person name="Lin H."/>
            <person name="Meijer H.J."/>
            <person name="Moore B."/>
            <person name="Morris P."/>
            <person name="Phuntmart V."/>
            <person name="Puiu D."/>
            <person name="Shetty J."/>
            <person name="Stajich J.E."/>
            <person name="Tripathy S."/>
            <person name="Wawra S."/>
            <person name="van West P."/>
            <person name="Whitty B.R."/>
            <person name="Coutinho P.M."/>
            <person name="Henrissat B."/>
            <person name="Martin F."/>
            <person name="Thomas P.D."/>
            <person name="Tyler B.M."/>
            <person name="De Vries R.P."/>
            <person name="Kamoun S."/>
            <person name="Yandell M."/>
            <person name="Tisserat N."/>
            <person name="Buell C.R."/>
        </authorList>
    </citation>
    <scope>NUCLEOTIDE SEQUENCE</scope>
    <source>
        <strain evidence="6">DAOM:BR144</strain>
    </source>
</reference>
<protein>
    <recommendedName>
        <fullName evidence="4">Temptin Cys/Cys disulfide domain-containing protein</fullName>
    </recommendedName>
</protein>
<keyword evidence="3" id="KW-0732">Signal</keyword>
<dbReference type="VEuPathDB" id="FungiDB:PYU1_G012405"/>
<evidence type="ECO:0000256" key="2">
    <source>
        <dbReference type="SAM" id="Phobius"/>
    </source>
</evidence>
<dbReference type="OMA" id="NIGHLDP"/>
<keyword evidence="2" id="KW-0472">Membrane</keyword>
<reference evidence="5" key="3">
    <citation type="submission" date="2015-02" db="UniProtKB">
        <authorList>
            <consortium name="EnsemblProtists"/>
        </authorList>
    </citation>
    <scope>IDENTIFICATION</scope>
    <source>
        <strain evidence="5">DAOM BR144</strain>
    </source>
</reference>
<dbReference type="InParanoid" id="K3X5D2"/>
<keyword evidence="2" id="KW-0812">Transmembrane</keyword>
<dbReference type="EMBL" id="GL376610">
    <property type="status" value="NOT_ANNOTATED_CDS"/>
    <property type="molecule type" value="Genomic_DNA"/>
</dbReference>
<dbReference type="PANTHER" id="PTHR34737:SF2">
    <property type="entry name" value="EF-HAND DOMAIN-CONTAINING PROTEIN"/>
    <property type="match status" value="1"/>
</dbReference>
<dbReference type="EnsemblProtists" id="PYU1_T012431">
    <property type="protein sequence ID" value="PYU1_T012431"/>
    <property type="gene ID" value="PYU1_G012405"/>
</dbReference>
<dbReference type="InterPro" id="IPR057626">
    <property type="entry name" value="S-S_Temptin"/>
</dbReference>
<dbReference type="Pfam" id="PF24784">
    <property type="entry name" value="Temptin_C"/>
    <property type="match status" value="1"/>
</dbReference>
<evidence type="ECO:0000256" key="1">
    <source>
        <dbReference type="SAM" id="MobiDB-lite"/>
    </source>
</evidence>
<dbReference type="AlphaFoldDB" id="K3X5D2"/>
<dbReference type="PANTHER" id="PTHR34737">
    <property type="entry name" value="EF-HAND DOMAIN-CONTAINING PROTEIN"/>
    <property type="match status" value="1"/>
</dbReference>
<proteinExistence type="predicted"/>
<organism evidence="5 6">
    <name type="scientific">Globisporangium ultimum (strain ATCC 200006 / CBS 805.95 / DAOM BR144)</name>
    <name type="common">Pythium ultimum</name>
    <dbReference type="NCBI Taxonomy" id="431595"/>
    <lineage>
        <taxon>Eukaryota</taxon>
        <taxon>Sar</taxon>
        <taxon>Stramenopiles</taxon>
        <taxon>Oomycota</taxon>
        <taxon>Peronosporomycetes</taxon>
        <taxon>Pythiales</taxon>
        <taxon>Pythiaceae</taxon>
        <taxon>Globisporangium</taxon>
    </lineage>
</organism>
<name>K3X5D2_GLOUD</name>
<feature type="compositionally biased region" description="Low complexity" evidence="1">
    <location>
        <begin position="149"/>
        <end position="162"/>
    </location>
</feature>
<evidence type="ECO:0000256" key="3">
    <source>
        <dbReference type="SAM" id="SignalP"/>
    </source>
</evidence>
<evidence type="ECO:0000259" key="4">
    <source>
        <dbReference type="Pfam" id="PF24784"/>
    </source>
</evidence>
<feature type="region of interest" description="Disordered" evidence="1">
    <location>
        <begin position="149"/>
        <end position="175"/>
    </location>
</feature>
<evidence type="ECO:0000313" key="6">
    <source>
        <dbReference type="Proteomes" id="UP000019132"/>
    </source>
</evidence>
<feature type="chain" id="PRO_5003872874" description="Temptin Cys/Cys disulfide domain-containing protein" evidence="3">
    <location>
        <begin position="24"/>
        <end position="202"/>
    </location>
</feature>
<evidence type="ECO:0000313" key="5">
    <source>
        <dbReference type="EnsemblProtists" id="PYU1_T012431"/>
    </source>
</evidence>
<reference evidence="6" key="2">
    <citation type="submission" date="2010-04" db="EMBL/GenBank/DDBJ databases">
        <authorList>
            <person name="Buell R."/>
            <person name="Hamilton J."/>
            <person name="Hostetler J."/>
        </authorList>
    </citation>
    <scope>NUCLEOTIDE SEQUENCE [LARGE SCALE GENOMIC DNA]</scope>
    <source>
        <strain evidence="6">DAOM:BR144</strain>
    </source>
</reference>
<dbReference type="Proteomes" id="UP000019132">
    <property type="component" value="Unassembled WGS sequence"/>
</dbReference>
<dbReference type="eggNOG" id="ENOG502S9GS">
    <property type="taxonomic scope" value="Eukaryota"/>
</dbReference>
<feature type="domain" description="Temptin Cys/Cys disulfide" evidence="4">
    <location>
        <begin position="21"/>
        <end position="112"/>
    </location>
</feature>
<sequence length="202" mass="19874">MHRSMVLVALVALSASSLPQVNAYGKYIKLLPNGGDIPDNDNIGHLNAAGTAGVSVFGKAFKAAGNSWNTALCQADTDGDGFTNGQEMGDPCCTWTPTSTASLVTEGLSDPNDASKKPSNAALIAGCSASGKSATTSGSKETINDVLAPVSATSAPAAAGTPTDDDEDDSSESAVKTAASGAAAVSAASAVIVGAVAAFFAM</sequence>